<dbReference type="GeneID" id="20804408"/>
<accession>W4H3M0</accession>
<sequence>MVDGFREEHKPHADVLAAGRVRLRVVLELEQPREAHIHARLFLRLPDRGGFGGFAGVDATAGQPVARTCKLLDQQEMLRHGMPTHHERKAVQSGLGIAEFAGEVAAARWAVRVVKVDLERRGPAVGLALLVQAYGAGEVRSVLLVDVMEGTMDPQRVFRETGLAAERACIVLVAPRSRRARHRKFCVFFGGKFEQNACQRVHGIGDHGRTVGEASIPPHGVVRNVRREHAQEELSTHLTQRAQKLQKSVHWKRSHDAEDHQVHLV</sequence>
<protein>
    <submittedName>
        <fullName evidence="1">Uncharacterized protein</fullName>
    </submittedName>
</protein>
<proteinExistence type="predicted"/>
<name>W4H3M0_APHAT</name>
<dbReference type="VEuPathDB" id="FungiDB:H257_02412"/>
<dbReference type="AlphaFoldDB" id="W4H3M0"/>
<reference evidence="1" key="1">
    <citation type="submission" date="2013-12" db="EMBL/GenBank/DDBJ databases">
        <title>The Genome Sequence of Aphanomyces astaci APO3.</title>
        <authorList>
            <consortium name="The Broad Institute Genomics Platform"/>
            <person name="Russ C."/>
            <person name="Tyler B."/>
            <person name="van West P."/>
            <person name="Dieguez-Uribeondo J."/>
            <person name="Young S.K."/>
            <person name="Zeng Q."/>
            <person name="Gargeya S."/>
            <person name="Fitzgerald M."/>
            <person name="Abouelleil A."/>
            <person name="Alvarado L."/>
            <person name="Chapman S.B."/>
            <person name="Gainer-Dewar J."/>
            <person name="Goldberg J."/>
            <person name="Griggs A."/>
            <person name="Gujja S."/>
            <person name="Hansen M."/>
            <person name="Howarth C."/>
            <person name="Imamovic A."/>
            <person name="Ireland A."/>
            <person name="Larimer J."/>
            <person name="McCowan C."/>
            <person name="Murphy C."/>
            <person name="Pearson M."/>
            <person name="Poon T.W."/>
            <person name="Priest M."/>
            <person name="Roberts A."/>
            <person name="Saif S."/>
            <person name="Shea T."/>
            <person name="Sykes S."/>
            <person name="Wortman J."/>
            <person name="Nusbaum C."/>
            <person name="Birren B."/>
        </authorList>
    </citation>
    <scope>NUCLEOTIDE SEQUENCE [LARGE SCALE GENOMIC DNA]</scope>
    <source>
        <strain evidence="1">APO3</strain>
    </source>
</reference>
<organism evidence="1">
    <name type="scientific">Aphanomyces astaci</name>
    <name type="common">Crayfish plague agent</name>
    <dbReference type="NCBI Taxonomy" id="112090"/>
    <lineage>
        <taxon>Eukaryota</taxon>
        <taxon>Sar</taxon>
        <taxon>Stramenopiles</taxon>
        <taxon>Oomycota</taxon>
        <taxon>Saprolegniomycetes</taxon>
        <taxon>Saprolegniales</taxon>
        <taxon>Verrucalvaceae</taxon>
        <taxon>Aphanomyces</taxon>
    </lineage>
</organism>
<dbReference type="RefSeq" id="XP_009824336.1">
    <property type="nucleotide sequence ID" value="XM_009826034.1"/>
</dbReference>
<gene>
    <name evidence="1" type="ORF">H257_02412</name>
</gene>
<dbReference type="EMBL" id="KI913117">
    <property type="protein sequence ID" value="ETV85864.1"/>
    <property type="molecule type" value="Genomic_DNA"/>
</dbReference>
<evidence type="ECO:0000313" key="1">
    <source>
        <dbReference type="EMBL" id="ETV85864.1"/>
    </source>
</evidence>